<evidence type="ECO:0000313" key="4">
    <source>
        <dbReference type="EMBL" id="MCM3715526.1"/>
    </source>
</evidence>
<dbReference type="SUPFAM" id="SSF56300">
    <property type="entry name" value="Metallo-dependent phosphatases"/>
    <property type="match status" value="1"/>
</dbReference>
<sequence>MKKRITKRLLVIVAILISLFWFSHWQNNSLVTTEVTLHSERLPLNFSAYRIVQLSDLHNKRFGSEQQALVQKVADARPDLIVFTGDLVDSAKGDEEASLLLMEKLVELAPVYYVTGNHEWSSGRFSSLEQQLTAAGVHILRNTASELAIGEDTIQLVGIDDPAQGEQTENMLEQAFHKVDEERFTILLAHRPEELALYADYPVDLIFSGHAHGGQFRLPFIGGLVAPNQGWFPPYTAGSHTLGRATMIVNRGLGNSIIPQRIFNRPEIVVVTLRKTA</sequence>
<dbReference type="GO" id="GO:0008758">
    <property type="term" value="F:UDP-2,3-diacylglucosamine hydrolase activity"/>
    <property type="evidence" value="ECO:0007669"/>
    <property type="project" value="TreeGrafter"/>
</dbReference>
<dbReference type="GO" id="GO:0016020">
    <property type="term" value="C:membrane"/>
    <property type="evidence" value="ECO:0007669"/>
    <property type="project" value="GOC"/>
</dbReference>
<gene>
    <name evidence="4" type="ORF">M3202_15760</name>
</gene>
<dbReference type="Proteomes" id="UP001139179">
    <property type="component" value="Unassembled WGS sequence"/>
</dbReference>
<keyword evidence="2" id="KW-0378">Hydrolase</keyword>
<dbReference type="GO" id="GO:0009245">
    <property type="term" value="P:lipid A biosynthetic process"/>
    <property type="evidence" value="ECO:0007669"/>
    <property type="project" value="TreeGrafter"/>
</dbReference>
<reference evidence="4" key="1">
    <citation type="submission" date="2022-05" db="EMBL/GenBank/DDBJ databases">
        <title>Comparative Genomics of Spacecraft Associated Microbes.</title>
        <authorList>
            <person name="Tran M.T."/>
            <person name="Wright A."/>
            <person name="Seuylemezian A."/>
            <person name="Eisen J."/>
            <person name="Coil D."/>
        </authorList>
    </citation>
    <scope>NUCLEOTIDE SEQUENCE</scope>
    <source>
        <strain evidence="4">214.1.1</strain>
    </source>
</reference>
<dbReference type="InterPro" id="IPR051158">
    <property type="entry name" value="Metallophosphoesterase_sf"/>
</dbReference>
<dbReference type="EMBL" id="JAMBOL010000016">
    <property type="protein sequence ID" value="MCM3715526.1"/>
    <property type="molecule type" value="Genomic_DNA"/>
</dbReference>
<protein>
    <submittedName>
        <fullName evidence="4">Metallophosphoesterase</fullName>
    </submittedName>
</protein>
<evidence type="ECO:0000259" key="3">
    <source>
        <dbReference type="Pfam" id="PF00149"/>
    </source>
</evidence>
<keyword evidence="5" id="KW-1185">Reference proteome</keyword>
<evidence type="ECO:0000256" key="1">
    <source>
        <dbReference type="ARBA" id="ARBA00022723"/>
    </source>
</evidence>
<dbReference type="CDD" id="cd07385">
    <property type="entry name" value="MPP_YkuE_C"/>
    <property type="match status" value="1"/>
</dbReference>
<dbReference type="Gene3D" id="3.60.21.10">
    <property type="match status" value="1"/>
</dbReference>
<dbReference type="RefSeq" id="WP_251224263.1">
    <property type="nucleotide sequence ID" value="NZ_JAMBOL010000016.1"/>
</dbReference>
<organism evidence="4 5">
    <name type="scientific">Halalkalibacter oceani</name>
    <dbReference type="NCBI Taxonomy" id="1653776"/>
    <lineage>
        <taxon>Bacteria</taxon>
        <taxon>Bacillati</taxon>
        <taxon>Bacillota</taxon>
        <taxon>Bacilli</taxon>
        <taxon>Bacillales</taxon>
        <taxon>Bacillaceae</taxon>
        <taxon>Halalkalibacter</taxon>
    </lineage>
</organism>
<evidence type="ECO:0000256" key="2">
    <source>
        <dbReference type="ARBA" id="ARBA00022801"/>
    </source>
</evidence>
<dbReference type="PANTHER" id="PTHR31302">
    <property type="entry name" value="TRANSMEMBRANE PROTEIN WITH METALLOPHOSPHOESTERASE DOMAIN-RELATED"/>
    <property type="match status" value="1"/>
</dbReference>
<name>A0A9X2DR07_9BACI</name>
<dbReference type="PANTHER" id="PTHR31302:SF31">
    <property type="entry name" value="PHOSPHODIESTERASE YAEI"/>
    <property type="match status" value="1"/>
</dbReference>
<evidence type="ECO:0000313" key="5">
    <source>
        <dbReference type="Proteomes" id="UP001139179"/>
    </source>
</evidence>
<dbReference type="InterPro" id="IPR004843">
    <property type="entry name" value="Calcineurin-like_PHP"/>
</dbReference>
<feature type="domain" description="Calcineurin-like phosphoesterase" evidence="3">
    <location>
        <begin position="50"/>
        <end position="213"/>
    </location>
</feature>
<dbReference type="AlphaFoldDB" id="A0A9X2DR07"/>
<keyword evidence="1" id="KW-0479">Metal-binding</keyword>
<dbReference type="GO" id="GO:0046872">
    <property type="term" value="F:metal ion binding"/>
    <property type="evidence" value="ECO:0007669"/>
    <property type="project" value="UniProtKB-KW"/>
</dbReference>
<dbReference type="Pfam" id="PF00149">
    <property type="entry name" value="Metallophos"/>
    <property type="match status" value="1"/>
</dbReference>
<comment type="caution">
    <text evidence="4">The sequence shown here is derived from an EMBL/GenBank/DDBJ whole genome shotgun (WGS) entry which is preliminary data.</text>
</comment>
<proteinExistence type="predicted"/>
<accession>A0A9X2DR07</accession>
<dbReference type="InterPro" id="IPR029052">
    <property type="entry name" value="Metallo-depent_PP-like"/>
</dbReference>